<gene>
    <name evidence="2" type="ORF">EDB92DRAFT_1330686</name>
</gene>
<evidence type="ECO:0000313" key="3">
    <source>
        <dbReference type="Proteomes" id="UP001201163"/>
    </source>
</evidence>
<protein>
    <recommendedName>
        <fullName evidence="4">Ubiquitin-like domain-containing protein</fullName>
    </recommendedName>
</protein>
<feature type="region of interest" description="Disordered" evidence="1">
    <location>
        <begin position="455"/>
        <end position="478"/>
    </location>
</feature>
<feature type="region of interest" description="Disordered" evidence="1">
    <location>
        <begin position="508"/>
        <end position="547"/>
    </location>
</feature>
<name>A0AAD4QE57_9AGAM</name>
<feature type="region of interest" description="Disordered" evidence="1">
    <location>
        <begin position="326"/>
        <end position="402"/>
    </location>
</feature>
<dbReference type="SUPFAM" id="SSF50729">
    <property type="entry name" value="PH domain-like"/>
    <property type="match status" value="1"/>
</dbReference>
<evidence type="ECO:0008006" key="4">
    <source>
        <dbReference type="Google" id="ProtNLM"/>
    </source>
</evidence>
<feature type="region of interest" description="Disordered" evidence="1">
    <location>
        <begin position="207"/>
        <end position="250"/>
    </location>
</feature>
<reference evidence="2" key="1">
    <citation type="submission" date="2022-01" db="EMBL/GenBank/DDBJ databases">
        <title>Comparative genomics reveals a dynamic genome evolution in the ectomycorrhizal milk-cap (Lactarius) mushrooms.</title>
        <authorList>
            <consortium name="DOE Joint Genome Institute"/>
            <person name="Lebreton A."/>
            <person name="Tang N."/>
            <person name="Kuo A."/>
            <person name="LaButti K."/>
            <person name="Drula E."/>
            <person name="Barry K."/>
            <person name="Clum A."/>
            <person name="Lipzen A."/>
            <person name="Mousain D."/>
            <person name="Ng V."/>
            <person name="Wang R."/>
            <person name="Wang X."/>
            <person name="Dai Y."/>
            <person name="Henrissat B."/>
            <person name="Grigoriev I.V."/>
            <person name="Guerin-Laguette A."/>
            <person name="Yu F."/>
            <person name="Martin F.M."/>
        </authorList>
    </citation>
    <scope>NUCLEOTIDE SEQUENCE</scope>
    <source>
        <strain evidence="2">QP</strain>
    </source>
</reference>
<feature type="compositionally biased region" description="Polar residues" evidence="1">
    <location>
        <begin position="327"/>
        <end position="337"/>
    </location>
</feature>
<feature type="compositionally biased region" description="Low complexity" evidence="1">
    <location>
        <begin position="455"/>
        <end position="468"/>
    </location>
</feature>
<dbReference type="EMBL" id="JAKELL010000006">
    <property type="protein sequence ID" value="KAH8998131.1"/>
    <property type="molecule type" value="Genomic_DNA"/>
</dbReference>
<feature type="compositionally biased region" description="Low complexity" evidence="1">
    <location>
        <begin position="707"/>
        <end position="735"/>
    </location>
</feature>
<comment type="caution">
    <text evidence="2">The sequence shown here is derived from an EMBL/GenBank/DDBJ whole genome shotgun (WGS) entry which is preliminary data.</text>
</comment>
<sequence>MDSERRSQILLPIACRFVASDQWLTTQIDASLKISEVKRYLLTKVYNTGGTTKDYLLSRDRPVSPITFASSLPTPNSFDNSTEGSHEDDRYADSEFRLSEVTRHPHGLQAPNQRIASPTVTEESVESVSRTAMLPPHHYQMLAFSTGQLLEDDYSLAWYGLRPHELLELHPPGTMVRLPREIMLEYIQPYLELDLRALRVVVNSKDAQGTSHLQDMSPNKIRKPKDLSSESRGPSGGAGGPGAPPSIRKRRKMKLEWRDRYLVIRQGMLSLFKSRSDLTPIHTCLLSSLTTLRGQEDEIVQTATAALPSPHIVCAKFRVEVSIPNVPDSQVSSSPTAEQWCDPWSGGSLPRENDGEVCGRRDSKESIKQRRESIEEDKPRASSIPREDQNEHRTPEQRNESLWDEINAGDGTQGIWLILDTLNEFALSHLLRVLHRFCPNTVSSTLIPKYLLPDSSLPSSPSSPSPISGTPQRPPYPYPEWRIEVSQRAQKAGLGDVSEAMSWILWGGLPEEPPAPKPSDPELRKKASSLQTENPDTVPDLDADGDDGDDELEWDYWPMDLARQARSGMDKHIAVTPEPPSAHALQPHERFSLARSTSNVSLSVKVAPAPPTVRHELLSSAHMDLLSVDSPALLTAPSVLPFHSSGVTTSTVSVGGVVRTRSLMAVDGGRGRGVARAIEVPSDLGGKLRSLGKKRAVKLKQTREEYSGSTSATSSTSTRSSGFSPTSTVRSTVSVREGKVPSPKQSLVSCTATSGGGRETASMPVTGATSATTIQPVSRRSSAAAEQHPVASDRAGRIRGSRSPSRGRAFSPERLASKLDSALDSVTG</sequence>
<keyword evidence="3" id="KW-1185">Reference proteome</keyword>
<feature type="region of interest" description="Disordered" evidence="1">
    <location>
        <begin position="699"/>
        <end position="828"/>
    </location>
</feature>
<proteinExistence type="predicted"/>
<feature type="compositionally biased region" description="Polar residues" evidence="1">
    <location>
        <begin position="207"/>
        <end position="217"/>
    </location>
</feature>
<organism evidence="2 3">
    <name type="scientific">Lactarius akahatsu</name>
    <dbReference type="NCBI Taxonomy" id="416441"/>
    <lineage>
        <taxon>Eukaryota</taxon>
        <taxon>Fungi</taxon>
        <taxon>Dikarya</taxon>
        <taxon>Basidiomycota</taxon>
        <taxon>Agaricomycotina</taxon>
        <taxon>Agaricomycetes</taxon>
        <taxon>Russulales</taxon>
        <taxon>Russulaceae</taxon>
        <taxon>Lactarius</taxon>
    </lineage>
</organism>
<evidence type="ECO:0000256" key="1">
    <source>
        <dbReference type="SAM" id="MobiDB-lite"/>
    </source>
</evidence>
<feature type="region of interest" description="Disordered" evidence="1">
    <location>
        <begin position="68"/>
        <end position="90"/>
    </location>
</feature>
<dbReference type="Proteomes" id="UP001201163">
    <property type="component" value="Unassembled WGS sequence"/>
</dbReference>
<feature type="compositionally biased region" description="Polar residues" evidence="1">
    <location>
        <begin position="68"/>
        <end position="83"/>
    </location>
</feature>
<evidence type="ECO:0000313" key="2">
    <source>
        <dbReference type="EMBL" id="KAH8998131.1"/>
    </source>
</evidence>
<feature type="compositionally biased region" description="Basic and acidic residues" evidence="1">
    <location>
        <begin position="351"/>
        <end position="401"/>
    </location>
</feature>
<feature type="compositionally biased region" description="Polar residues" evidence="1">
    <location>
        <begin position="767"/>
        <end position="781"/>
    </location>
</feature>
<feature type="compositionally biased region" description="Polar residues" evidence="1">
    <location>
        <begin position="743"/>
        <end position="753"/>
    </location>
</feature>
<accession>A0AAD4QE57</accession>
<dbReference type="AlphaFoldDB" id="A0AAD4QE57"/>